<dbReference type="EMBL" id="GBRH01242156">
    <property type="protein sequence ID" value="JAD55739.1"/>
    <property type="molecule type" value="Transcribed_RNA"/>
</dbReference>
<accession>A0A0A9AVH0</accession>
<sequence>MGRFMAQVLPLCNLQSMFRVHCFTDPPWKAVLKIVISIMLRVLVHCLIQDL</sequence>
<protein>
    <submittedName>
        <fullName evidence="1">Uncharacterized protein</fullName>
    </submittedName>
</protein>
<name>A0A0A9AVH0_ARUDO</name>
<reference evidence="1" key="2">
    <citation type="journal article" date="2015" name="Data Brief">
        <title>Shoot transcriptome of the giant reed, Arundo donax.</title>
        <authorList>
            <person name="Barrero R.A."/>
            <person name="Guerrero F.D."/>
            <person name="Moolhuijzen P."/>
            <person name="Goolsby J.A."/>
            <person name="Tidwell J."/>
            <person name="Bellgard S.E."/>
            <person name="Bellgard M.I."/>
        </authorList>
    </citation>
    <scope>NUCLEOTIDE SEQUENCE</scope>
    <source>
        <tissue evidence="1">Shoot tissue taken approximately 20 cm above the soil surface</tissue>
    </source>
</reference>
<dbReference type="AlphaFoldDB" id="A0A0A9AVH0"/>
<organism evidence="1">
    <name type="scientific">Arundo donax</name>
    <name type="common">Giant reed</name>
    <name type="synonym">Donax arundinaceus</name>
    <dbReference type="NCBI Taxonomy" id="35708"/>
    <lineage>
        <taxon>Eukaryota</taxon>
        <taxon>Viridiplantae</taxon>
        <taxon>Streptophyta</taxon>
        <taxon>Embryophyta</taxon>
        <taxon>Tracheophyta</taxon>
        <taxon>Spermatophyta</taxon>
        <taxon>Magnoliopsida</taxon>
        <taxon>Liliopsida</taxon>
        <taxon>Poales</taxon>
        <taxon>Poaceae</taxon>
        <taxon>PACMAD clade</taxon>
        <taxon>Arundinoideae</taxon>
        <taxon>Arundineae</taxon>
        <taxon>Arundo</taxon>
    </lineage>
</organism>
<proteinExistence type="predicted"/>
<evidence type="ECO:0000313" key="1">
    <source>
        <dbReference type="EMBL" id="JAD55739.1"/>
    </source>
</evidence>
<reference evidence="1" key="1">
    <citation type="submission" date="2014-09" db="EMBL/GenBank/DDBJ databases">
        <authorList>
            <person name="Magalhaes I.L.F."/>
            <person name="Oliveira U."/>
            <person name="Santos F.R."/>
            <person name="Vidigal T.H.D.A."/>
            <person name="Brescovit A.D."/>
            <person name="Santos A.J."/>
        </authorList>
    </citation>
    <scope>NUCLEOTIDE SEQUENCE</scope>
    <source>
        <tissue evidence="1">Shoot tissue taken approximately 20 cm above the soil surface</tissue>
    </source>
</reference>